<evidence type="ECO:0000313" key="10">
    <source>
        <dbReference type="Proteomes" id="UP000663873"/>
    </source>
</evidence>
<evidence type="ECO:0000313" key="2">
    <source>
        <dbReference type="EMBL" id="CAF3080826.1"/>
    </source>
</evidence>
<dbReference type="SUPFAM" id="SSF46689">
    <property type="entry name" value="Homeodomain-like"/>
    <property type="match status" value="1"/>
</dbReference>
<evidence type="ECO:0000313" key="4">
    <source>
        <dbReference type="EMBL" id="CAF3459852.1"/>
    </source>
</evidence>
<dbReference type="GO" id="GO:0015074">
    <property type="term" value="P:DNA integration"/>
    <property type="evidence" value="ECO:0007669"/>
    <property type="project" value="InterPro"/>
</dbReference>
<dbReference type="EMBL" id="CAJNYT010000134">
    <property type="protein sequence ID" value="CAF3331980.1"/>
    <property type="molecule type" value="Genomic_DNA"/>
</dbReference>
<evidence type="ECO:0000313" key="5">
    <source>
        <dbReference type="EMBL" id="CAF4253199.1"/>
    </source>
</evidence>
<reference evidence="7" key="1">
    <citation type="submission" date="2021-02" db="EMBL/GenBank/DDBJ databases">
        <authorList>
            <person name="Nowell W R."/>
        </authorList>
    </citation>
    <scope>NUCLEOTIDE SEQUENCE</scope>
</reference>
<dbReference type="Proteomes" id="UP000663825">
    <property type="component" value="Unassembled WGS sequence"/>
</dbReference>
<dbReference type="Pfam" id="PF01498">
    <property type="entry name" value="HTH_Tnp_Tc3_2"/>
    <property type="match status" value="1"/>
</dbReference>
<dbReference type="Proteomes" id="UP000663873">
    <property type="component" value="Unassembled WGS sequence"/>
</dbReference>
<dbReference type="GO" id="GO:0006313">
    <property type="term" value="P:DNA transposition"/>
    <property type="evidence" value="ECO:0007669"/>
    <property type="project" value="InterPro"/>
</dbReference>
<dbReference type="EMBL" id="CAJNYU010001722">
    <property type="protein sequence ID" value="CAF3459852.1"/>
    <property type="molecule type" value="Genomic_DNA"/>
</dbReference>
<dbReference type="InterPro" id="IPR002492">
    <property type="entry name" value="Transposase_Tc1-like"/>
</dbReference>
<comment type="caution">
    <text evidence="7">The sequence shown here is derived from an EMBL/GenBank/DDBJ whole genome shotgun (WGS) entry which is preliminary data.</text>
</comment>
<name>A0A821AX22_9BILA</name>
<protein>
    <recommendedName>
        <fullName evidence="1">Transposase Tc1-like domain-containing protein</fullName>
    </recommendedName>
</protein>
<dbReference type="EMBL" id="CAJOBO010001749">
    <property type="protein sequence ID" value="CAF4406125.1"/>
    <property type="molecule type" value="Genomic_DNA"/>
</dbReference>
<dbReference type="Gene3D" id="1.10.10.10">
    <property type="entry name" value="Winged helix-like DNA-binding domain superfamily/Winged helix DNA-binding domain"/>
    <property type="match status" value="1"/>
</dbReference>
<dbReference type="OrthoDB" id="4843387at2759"/>
<sequence length="129" mass="14896">MALKKKEHSNDIRTLVIKHYQNGDSQRDILSKALLPRSTVEYIIKKYKMTKCIGNLLGRGRKRKTTATTDRLIQRKLKLNRRKSASAVKIEIEKELGISLHTHTIRKRAHECGLFGWVARKKPYVTKGS</sequence>
<dbReference type="EMBL" id="CAJOBP010001098">
    <property type="protein sequence ID" value="CAF4253199.1"/>
    <property type="molecule type" value="Genomic_DNA"/>
</dbReference>
<dbReference type="Proteomes" id="UP000663851">
    <property type="component" value="Unassembled WGS sequence"/>
</dbReference>
<dbReference type="EMBL" id="CAJNXB010000665">
    <property type="protein sequence ID" value="CAF3080826.1"/>
    <property type="molecule type" value="Genomic_DNA"/>
</dbReference>
<evidence type="ECO:0000313" key="8">
    <source>
        <dbReference type="EMBL" id="CAF4704991.1"/>
    </source>
</evidence>
<feature type="domain" description="Transposase Tc1-like" evidence="1">
    <location>
        <begin position="70"/>
        <end position="127"/>
    </location>
</feature>
<dbReference type="InterPro" id="IPR036388">
    <property type="entry name" value="WH-like_DNA-bd_sf"/>
</dbReference>
<dbReference type="GO" id="GO:0003677">
    <property type="term" value="F:DNA binding"/>
    <property type="evidence" value="ECO:0007669"/>
    <property type="project" value="InterPro"/>
</dbReference>
<proteinExistence type="predicted"/>
<dbReference type="AlphaFoldDB" id="A0A821AX22"/>
<gene>
    <name evidence="4" type="ORF">FME351_LOCUS14013</name>
    <name evidence="3" type="ORF">GRG538_LOCUS3676</name>
    <name evidence="6" type="ORF">HFQ381_LOCUS20447</name>
    <name evidence="8" type="ORF">QYT958_LOCUS18008</name>
    <name evidence="2" type="ORF">TIS948_LOCUS5662</name>
    <name evidence="7" type="ORF">TSG867_LOCUS26447</name>
    <name evidence="5" type="ORF">UJA718_LOCUS9681</name>
</gene>
<evidence type="ECO:0000313" key="7">
    <source>
        <dbReference type="EMBL" id="CAF4578866.1"/>
    </source>
</evidence>
<evidence type="ECO:0000313" key="9">
    <source>
        <dbReference type="Proteomes" id="UP000663862"/>
    </source>
</evidence>
<accession>A0A821AX22</accession>
<evidence type="ECO:0000259" key="1">
    <source>
        <dbReference type="Pfam" id="PF01498"/>
    </source>
</evidence>
<dbReference type="InterPro" id="IPR009057">
    <property type="entry name" value="Homeodomain-like_sf"/>
</dbReference>
<dbReference type="Proteomes" id="UP000663862">
    <property type="component" value="Unassembled WGS sequence"/>
</dbReference>
<evidence type="ECO:0000313" key="6">
    <source>
        <dbReference type="EMBL" id="CAF4406125.1"/>
    </source>
</evidence>
<dbReference type="Proteomes" id="UP000663869">
    <property type="component" value="Unassembled WGS sequence"/>
</dbReference>
<dbReference type="EMBL" id="CAJOBQ010002784">
    <property type="protein sequence ID" value="CAF4578866.1"/>
    <property type="molecule type" value="Genomic_DNA"/>
</dbReference>
<dbReference type="Proteomes" id="UP000663872">
    <property type="component" value="Unassembled WGS sequence"/>
</dbReference>
<organism evidence="7 9">
    <name type="scientific">Rotaria socialis</name>
    <dbReference type="NCBI Taxonomy" id="392032"/>
    <lineage>
        <taxon>Eukaryota</taxon>
        <taxon>Metazoa</taxon>
        <taxon>Spiralia</taxon>
        <taxon>Gnathifera</taxon>
        <taxon>Rotifera</taxon>
        <taxon>Eurotatoria</taxon>
        <taxon>Bdelloidea</taxon>
        <taxon>Philodinida</taxon>
        <taxon>Philodinidae</taxon>
        <taxon>Rotaria</taxon>
    </lineage>
</organism>
<dbReference type="EMBL" id="CAJOBR010002799">
    <property type="protein sequence ID" value="CAF4704991.1"/>
    <property type="molecule type" value="Genomic_DNA"/>
</dbReference>
<evidence type="ECO:0000313" key="3">
    <source>
        <dbReference type="EMBL" id="CAF3331980.1"/>
    </source>
</evidence>
<dbReference type="Proteomes" id="UP000663848">
    <property type="component" value="Unassembled WGS sequence"/>
</dbReference>
<keyword evidence="10" id="KW-1185">Reference proteome</keyword>